<dbReference type="GO" id="GO:0005509">
    <property type="term" value="F:calcium ion binding"/>
    <property type="evidence" value="ECO:0007669"/>
    <property type="project" value="InterPro"/>
</dbReference>
<evidence type="ECO:0000256" key="3">
    <source>
        <dbReference type="ARBA" id="ARBA00023123"/>
    </source>
</evidence>
<accession>V9P289</accession>
<dbReference type="GO" id="GO:0005859">
    <property type="term" value="C:muscle myosin complex"/>
    <property type="evidence" value="ECO:0007669"/>
    <property type="project" value="TreeGrafter"/>
</dbReference>
<feature type="domain" description="EF-hand" evidence="6">
    <location>
        <begin position="9"/>
        <end position="44"/>
    </location>
</feature>
<reference evidence="7" key="1">
    <citation type="submission" date="2012-08" db="EMBL/GenBank/DDBJ databases">
        <title>cDNA information of Pseudodiaptomus annandalei under Ni stress.</title>
        <authorList>
            <person name="Jiang J.-L."/>
            <person name="Wang G.-Z."/>
            <person name="Mao M.-G."/>
        </authorList>
    </citation>
    <scope>NUCLEOTIDE SEQUENCE</scope>
</reference>
<evidence type="ECO:0000256" key="1">
    <source>
        <dbReference type="ARBA" id="ARBA00011445"/>
    </source>
</evidence>
<evidence type="ECO:0000313" key="7">
    <source>
        <dbReference type="EMBL" id="AGT28472.1"/>
    </source>
</evidence>
<sequence length="155" mass="17486">MAELGLKKKEIDAIEFAFDVYDFKGDGKVDAFYAGDLLRACNLNPTLKTIAEIGGESQKGKKFLSKADCFPLFKAAKDSKDQGGLHDFVEILKLYDKNNDDTMLGHELFRLLTNLGEKLTKEETKGLMKELCEPEDDEGFMPFKPFLERMCSAEK</sequence>
<evidence type="ECO:0000256" key="5">
    <source>
        <dbReference type="ARBA" id="ARBA00023179"/>
    </source>
</evidence>
<dbReference type="PROSITE" id="PS50222">
    <property type="entry name" value="EF_HAND_2"/>
    <property type="match status" value="2"/>
</dbReference>
<protein>
    <submittedName>
        <fullName evidence="7">Myosin light chain alkali 1</fullName>
    </submittedName>
</protein>
<keyword evidence="5" id="KW-0514">Muscle protein</keyword>
<evidence type="ECO:0000259" key="6">
    <source>
        <dbReference type="PROSITE" id="PS50222"/>
    </source>
</evidence>
<dbReference type="Gene3D" id="1.10.238.10">
    <property type="entry name" value="EF-hand"/>
    <property type="match status" value="2"/>
</dbReference>
<dbReference type="InterPro" id="IPR002048">
    <property type="entry name" value="EF_hand_dom"/>
</dbReference>
<evidence type="ECO:0000256" key="2">
    <source>
        <dbReference type="ARBA" id="ARBA00022737"/>
    </source>
</evidence>
<name>V9P289_9MAXI</name>
<dbReference type="SUPFAM" id="SSF47473">
    <property type="entry name" value="EF-hand"/>
    <property type="match status" value="1"/>
</dbReference>
<dbReference type="InterPro" id="IPR050230">
    <property type="entry name" value="CALM/Myosin/TropC-like"/>
</dbReference>
<keyword evidence="3" id="KW-0518">Myosin</keyword>
<comment type="subunit">
    <text evidence="1">Myosin is a hexamer of 2 heavy chains and 4 light chains.</text>
</comment>
<keyword evidence="2" id="KW-0677">Repeat</keyword>
<feature type="domain" description="EF-hand" evidence="6">
    <location>
        <begin position="83"/>
        <end position="118"/>
    </location>
</feature>
<dbReference type="AlphaFoldDB" id="V9P289"/>
<dbReference type="InterPro" id="IPR011992">
    <property type="entry name" value="EF-hand-dom_pair"/>
</dbReference>
<dbReference type="EMBL" id="JX624112">
    <property type="protein sequence ID" value="AGT28472.1"/>
    <property type="molecule type" value="mRNA"/>
</dbReference>
<dbReference type="PANTHER" id="PTHR23048:SF33">
    <property type="entry name" value="MYOSIN LIGHT CHAIN ALKALI"/>
    <property type="match status" value="1"/>
</dbReference>
<keyword evidence="4" id="KW-0505">Motor protein</keyword>
<organism evidence="7">
    <name type="scientific">Pseudodiaptomus annandalei</name>
    <dbReference type="NCBI Taxonomy" id="298510"/>
    <lineage>
        <taxon>Eukaryota</taxon>
        <taxon>Metazoa</taxon>
        <taxon>Ecdysozoa</taxon>
        <taxon>Arthropoda</taxon>
        <taxon>Crustacea</taxon>
        <taxon>Multicrustacea</taxon>
        <taxon>Hexanauplia</taxon>
        <taxon>Copepoda</taxon>
        <taxon>Calanoida</taxon>
        <taxon>Pseudodiaptomidae</taxon>
        <taxon>Pseudodiaptomus</taxon>
    </lineage>
</organism>
<dbReference type="PANTHER" id="PTHR23048">
    <property type="entry name" value="MYOSIN LIGHT CHAIN 1, 3"/>
    <property type="match status" value="1"/>
</dbReference>
<proteinExistence type="evidence at transcript level"/>
<evidence type="ECO:0000256" key="4">
    <source>
        <dbReference type="ARBA" id="ARBA00023175"/>
    </source>
</evidence>